<evidence type="ECO:0000256" key="5">
    <source>
        <dbReference type="ARBA" id="ARBA00023136"/>
    </source>
</evidence>
<evidence type="ECO:0000256" key="1">
    <source>
        <dbReference type="ARBA" id="ARBA00004651"/>
    </source>
</evidence>
<dbReference type="EMBL" id="QYUN01000002">
    <property type="protein sequence ID" value="RJG07579.1"/>
    <property type="molecule type" value="Genomic_DNA"/>
</dbReference>
<dbReference type="RefSeq" id="WP_119741175.1">
    <property type="nucleotide sequence ID" value="NZ_QYUN01000002.1"/>
</dbReference>
<dbReference type="PIRSF" id="PIRSF035875">
    <property type="entry name" value="RNase_BN"/>
    <property type="match status" value="1"/>
</dbReference>
<keyword evidence="4 6" id="KW-1133">Transmembrane helix</keyword>
<feature type="transmembrane region" description="Helical" evidence="6">
    <location>
        <begin position="246"/>
        <end position="274"/>
    </location>
</feature>
<evidence type="ECO:0000313" key="8">
    <source>
        <dbReference type="Proteomes" id="UP000285190"/>
    </source>
</evidence>
<proteinExistence type="predicted"/>
<dbReference type="PANTHER" id="PTHR30213">
    <property type="entry name" value="INNER MEMBRANE PROTEIN YHJD"/>
    <property type="match status" value="1"/>
</dbReference>
<evidence type="ECO:0000256" key="6">
    <source>
        <dbReference type="SAM" id="Phobius"/>
    </source>
</evidence>
<dbReference type="PANTHER" id="PTHR30213:SF0">
    <property type="entry name" value="UPF0761 MEMBRANE PROTEIN YIHY"/>
    <property type="match status" value="1"/>
</dbReference>
<keyword evidence="5 6" id="KW-0472">Membrane</keyword>
<sequence length="281" mass="31291">MRIPGLRGIGPLELVTTSVKEFVDDDMVTHAAALAYEVLFSIFPFIIFLIALLGFLELSDFFEWLQERAQILLPQEAMQPVNAVIDELQQKNGSLASLGMIMTLWTASAAMRVTMHALNIAHDVSESRPVWKRFPLSIFYTIGIAVMLIAAIVLLAIGPQTIQWLAYQAGVEQLFVILWAWLRWPAALLLLMLVVALIYYVAPDAEQEFHFISPGATIAVLAWIAASLGFNYYLRNFGDYSATYGSIGAIIALLLYFFLSSAVMLFGAEVNAVIEQHDRAR</sequence>
<comment type="caution">
    <text evidence="7">The sequence shown here is derived from an EMBL/GenBank/DDBJ whole genome shotgun (WGS) entry which is preliminary data.</text>
</comment>
<feature type="transmembrane region" description="Helical" evidence="6">
    <location>
        <begin position="209"/>
        <end position="234"/>
    </location>
</feature>
<evidence type="ECO:0000313" key="7">
    <source>
        <dbReference type="EMBL" id="RJG07579.1"/>
    </source>
</evidence>
<name>A0A418X585_9BURK</name>
<gene>
    <name evidence="7" type="ORF">D3870_17675</name>
</gene>
<dbReference type="NCBIfam" id="TIGR00765">
    <property type="entry name" value="yihY_not_rbn"/>
    <property type="match status" value="1"/>
</dbReference>
<dbReference type="AlphaFoldDB" id="A0A418X585"/>
<dbReference type="InterPro" id="IPR017039">
    <property type="entry name" value="Virul_fac_BrkB"/>
</dbReference>
<organism evidence="7 8">
    <name type="scientific">Noviherbaspirillum cavernae</name>
    <dbReference type="NCBI Taxonomy" id="2320862"/>
    <lineage>
        <taxon>Bacteria</taxon>
        <taxon>Pseudomonadati</taxon>
        <taxon>Pseudomonadota</taxon>
        <taxon>Betaproteobacteria</taxon>
        <taxon>Burkholderiales</taxon>
        <taxon>Oxalobacteraceae</taxon>
        <taxon>Noviherbaspirillum</taxon>
    </lineage>
</organism>
<dbReference type="Pfam" id="PF03631">
    <property type="entry name" value="Virul_fac_BrkB"/>
    <property type="match status" value="1"/>
</dbReference>
<keyword evidence="8" id="KW-1185">Reference proteome</keyword>
<keyword evidence="2" id="KW-1003">Cell membrane</keyword>
<feature type="transmembrane region" description="Helical" evidence="6">
    <location>
        <begin position="136"/>
        <end position="158"/>
    </location>
</feature>
<comment type="subcellular location">
    <subcellularLocation>
        <location evidence="1">Cell membrane</location>
        <topology evidence="1">Multi-pass membrane protein</topology>
    </subcellularLocation>
</comment>
<evidence type="ECO:0000256" key="3">
    <source>
        <dbReference type="ARBA" id="ARBA00022692"/>
    </source>
</evidence>
<feature type="transmembrane region" description="Helical" evidence="6">
    <location>
        <begin position="34"/>
        <end position="56"/>
    </location>
</feature>
<dbReference type="GO" id="GO:0005886">
    <property type="term" value="C:plasma membrane"/>
    <property type="evidence" value="ECO:0007669"/>
    <property type="project" value="UniProtKB-SubCell"/>
</dbReference>
<dbReference type="OrthoDB" id="9781030at2"/>
<evidence type="ECO:0000256" key="2">
    <source>
        <dbReference type="ARBA" id="ARBA00022475"/>
    </source>
</evidence>
<accession>A0A418X585</accession>
<reference evidence="7 8" key="1">
    <citation type="submission" date="2018-09" db="EMBL/GenBank/DDBJ databases">
        <authorList>
            <person name="Zhu H."/>
        </authorList>
    </citation>
    <scope>NUCLEOTIDE SEQUENCE [LARGE SCALE GENOMIC DNA]</scope>
    <source>
        <strain evidence="7 8">K2R10-39</strain>
    </source>
</reference>
<keyword evidence="3 6" id="KW-0812">Transmembrane</keyword>
<feature type="transmembrane region" description="Helical" evidence="6">
    <location>
        <begin position="178"/>
        <end position="202"/>
    </location>
</feature>
<evidence type="ECO:0000256" key="4">
    <source>
        <dbReference type="ARBA" id="ARBA00022989"/>
    </source>
</evidence>
<protein>
    <submittedName>
        <fullName evidence="7">YihY/virulence factor BrkB family protein</fullName>
    </submittedName>
</protein>
<dbReference type="Proteomes" id="UP000285190">
    <property type="component" value="Unassembled WGS sequence"/>
</dbReference>